<evidence type="ECO:0000256" key="2">
    <source>
        <dbReference type="SAM" id="Phobius"/>
    </source>
</evidence>
<dbReference type="CTD" id="20212977"/>
<protein>
    <submittedName>
        <fullName evidence="3 4">Uncharacterized protein</fullName>
    </submittedName>
</protein>
<dbReference type="GO" id="GO:0050185">
    <property type="term" value="F:phosphatidylinositol deacylase activity"/>
    <property type="evidence" value="ECO:0000318"/>
    <property type="project" value="GO_Central"/>
</dbReference>
<dbReference type="STRING" id="6412.T1FVY1"/>
<dbReference type="InterPro" id="IPR039529">
    <property type="entry name" value="PGAP1/BST1"/>
</dbReference>
<keyword evidence="2" id="KW-1133">Transmembrane helix</keyword>
<dbReference type="RefSeq" id="XP_009029684.1">
    <property type="nucleotide sequence ID" value="XM_009031436.1"/>
</dbReference>
<proteinExistence type="predicted"/>
<feature type="region of interest" description="Disordered" evidence="1">
    <location>
        <begin position="412"/>
        <end position="433"/>
    </location>
</feature>
<dbReference type="GO" id="GO:0005783">
    <property type="term" value="C:endoplasmic reticulum"/>
    <property type="evidence" value="ECO:0000318"/>
    <property type="project" value="GO_Central"/>
</dbReference>
<sequence>MHVPWSKEHKYLSVPRGEDGEMIMMLNTPQPDDTDELVQVHMYLMTRCTYRVSIAYHWKGTMSQVISMYIFQLPTYILLQVLMVLSWQLMMLDDHLFCPDFSAAHLTWAQPYRVGIVTMVVRFILSYSTDDSSLSSKLGLPLDDVDTLDSWGAWNSCMPLLLYLLAYGMVVFLGRLIDWLFFSVASFAGSKEMTFPRCRLLQYAMLILGLLLGSLVCGTLGIFASMLVFVMRMVASGVGGRTEQLYLYSHLSSSSSSSASSSTKPSSSSRAPSLLSSPQKNKYNISFTIFLLLLITFSLNSVPLLQWAFNLNWNCWTLPEDPSKTMGLLVVMATMLFVYADFPIYDSELLSVAGMMTYVCCVLLPLYATINIYRLNYFLAAILFFVATPASFVYISRKYRLPDECDQRSKVEIRDGNYSTGPEVGEDGDKKKD</sequence>
<organism evidence="4 5">
    <name type="scientific">Helobdella robusta</name>
    <name type="common">Californian leech</name>
    <dbReference type="NCBI Taxonomy" id="6412"/>
    <lineage>
        <taxon>Eukaryota</taxon>
        <taxon>Metazoa</taxon>
        <taxon>Spiralia</taxon>
        <taxon>Lophotrochozoa</taxon>
        <taxon>Annelida</taxon>
        <taxon>Clitellata</taxon>
        <taxon>Hirudinea</taxon>
        <taxon>Rhynchobdellida</taxon>
        <taxon>Glossiphoniidae</taxon>
        <taxon>Helobdella</taxon>
    </lineage>
</organism>
<dbReference type="PANTHER" id="PTHR15495">
    <property type="entry name" value="NEGATIVE REGULATOR OF VESICLE FORMATION-RELATED"/>
    <property type="match status" value="1"/>
</dbReference>
<dbReference type="GeneID" id="20212977"/>
<dbReference type="OMA" id="YATINIY"/>
<reference evidence="4" key="3">
    <citation type="submission" date="2015-06" db="UniProtKB">
        <authorList>
            <consortium name="EnsemblMetazoa"/>
        </authorList>
    </citation>
    <scope>IDENTIFICATION</scope>
</reference>
<dbReference type="GO" id="GO:0006506">
    <property type="term" value="P:GPI anchor biosynthetic process"/>
    <property type="evidence" value="ECO:0000318"/>
    <property type="project" value="GO_Central"/>
</dbReference>
<dbReference type="Pfam" id="PF24660">
    <property type="entry name" value="PGAP1_3rd"/>
    <property type="match status" value="1"/>
</dbReference>
<reference evidence="5" key="1">
    <citation type="submission" date="2012-12" db="EMBL/GenBank/DDBJ databases">
        <authorList>
            <person name="Hellsten U."/>
            <person name="Grimwood J."/>
            <person name="Chapman J.A."/>
            <person name="Shapiro H."/>
            <person name="Aerts A."/>
            <person name="Otillar R.P."/>
            <person name="Terry A.Y."/>
            <person name="Boore J.L."/>
            <person name="Simakov O."/>
            <person name="Marletaz F."/>
            <person name="Cho S.-J."/>
            <person name="Edsinger-Gonzales E."/>
            <person name="Havlak P."/>
            <person name="Kuo D.-H."/>
            <person name="Larsson T."/>
            <person name="Lv J."/>
            <person name="Arendt D."/>
            <person name="Savage R."/>
            <person name="Osoegawa K."/>
            <person name="de Jong P."/>
            <person name="Lindberg D.R."/>
            <person name="Seaver E.C."/>
            <person name="Weisblat D.A."/>
            <person name="Putnam N.H."/>
            <person name="Grigoriev I.V."/>
            <person name="Rokhsar D.S."/>
        </authorList>
    </citation>
    <scope>NUCLEOTIDE SEQUENCE</scope>
</reference>
<dbReference type="OrthoDB" id="348976at2759"/>
<evidence type="ECO:0000313" key="3">
    <source>
        <dbReference type="EMBL" id="ESN92177.1"/>
    </source>
</evidence>
<feature type="transmembrane region" description="Helical" evidence="2">
    <location>
        <begin position="69"/>
        <end position="90"/>
    </location>
</feature>
<reference evidence="3 5" key="2">
    <citation type="journal article" date="2013" name="Nature">
        <title>Insights into bilaterian evolution from three spiralian genomes.</title>
        <authorList>
            <person name="Simakov O."/>
            <person name="Marletaz F."/>
            <person name="Cho S.J."/>
            <person name="Edsinger-Gonzales E."/>
            <person name="Havlak P."/>
            <person name="Hellsten U."/>
            <person name="Kuo D.H."/>
            <person name="Larsson T."/>
            <person name="Lv J."/>
            <person name="Arendt D."/>
            <person name="Savage R."/>
            <person name="Osoegawa K."/>
            <person name="de Jong P."/>
            <person name="Grimwood J."/>
            <person name="Chapman J.A."/>
            <person name="Shapiro H."/>
            <person name="Aerts A."/>
            <person name="Otillar R.P."/>
            <person name="Terry A.Y."/>
            <person name="Boore J.L."/>
            <person name="Grigoriev I.V."/>
            <person name="Lindberg D.R."/>
            <person name="Seaver E.C."/>
            <person name="Weisblat D.A."/>
            <person name="Putnam N.H."/>
            <person name="Rokhsar D.S."/>
        </authorList>
    </citation>
    <scope>NUCLEOTIDE SEQUENCE</scope>
</reference>
<feature type="transmembrane region" description="Helical" evidence="2">
    <location>
        <begin position="325"/>
        <end position="342"/>
    </location>
</feature>
<feature type="transmembrane region" description="Helical" evidence="2">
    <location>
        <begin position="376"/>
        <end position="395"/>
    </location>
</feature>
<dbReference type="EnsemblMetazoa" id="HelroT194331">
    <property type="protein sequence ID" value="HelroP194331"/>
    <property type="gene ID" value="HelroG194331"/>
</dbReference>
<feature type="transmembrane region" description="Helical" evidence="2">
    <location>
        <begin position="349"/>
        <end position="370"/>
    </location>
</feature>
<evidence type="ECO:0000256" key="1">
    <source>
        <dbReference type="SAM" id="MobiDB-lite"/>
    </source>
</evidence>
<keyword evidence="2" id="KW-0812">Transmembrane</keyword>
<keyword evidence="2" id="KW-0472">Membrane</keyword>
<feature type="region of interest" description="Disordered" evidence="1">
    <location>
        <begin position="253"/>
        <end position="277"/>
    </location>
</feature>
<accession>T1FVY1</accession>
<gene>
    <name evidence="4" type="primary">20212977</name>
    <name evidence="3" type="ORF">HELRODRAFT_194331</name>
</gene>
<dbReference type="PANTHER" id="PTHR15495:SF7">
    <property type="entry name" value="GPI INOSITOL-DEACYLASE"/>
    <property type="match status" value="1"/>
</dbReference>
<feature type="transmembrane region" description="Helical" evidence="2">
    <location>
        <begin position="283"/>
        <end position="305"/>
    </location>
</feature>
<dbReference type="HOGENOM" id="CLU_633536_0_0_1"/>
<dbReference type="EMBL" id="AMQM01007726">
    <property type="status" value="NOT_ANNOTATED_CDS"/>
    <property type="molecule type" value="Genomic_DNA"/>
</dbReference>
<feature type="transmembrane region" description="Helical" evidence="2">
    <location>
        <begin position="110"/>
        <end position="128"/>
    </location>
</feature>
<evidence type="ECO:0000313" key="5">
    <source>
        <dbReference type="Proteomes" id="UP000015101"/>
    </source>
</evidence>
<dbReference type="KEGG" id="hro:HELRODRAFT_194331"/>
<name>T1FVY1_HELRO</name>
<dbReference type="Proteomes" id="UP000015101">
    <property type="component" value="Unassembled WGS sequence"/>
</dbReference>
<evidence type="ECO:0000313" key="4">
    <source>
        <dbReference type="EnsemblMetazoa" id="HelroP194331"/>
    </source>
</evidence>
<dbReference type="AlphaFoldDB" id="T1FVY1"/>
<feature type="transmembrane region" description="Helical" evidence="2">
    <location>
        <begin position="160"/>
        <end position="182"/>
    </location>
</feature>
<keyword evidence="5" id="KW-1185">Reference proteome</keyword>
<dbReference type="GO" id="GO:0016020">
    <property type="term" value="C:membrane"/>
    <property type="evidence" value="ECO:0007669"/>
    <property type="project" value="GOC"/>
</dbReference>
<dbReference type="InParanoid" id="T1FVY1"/>
<dbReference type="EMBL" id="KB097661">
    <property type="protein sequence ID" value="ESN92177.1"/>
    <property type="molecule type" value="Genomic_DNA"/>
</dbReference>
<feature type="transmembrane region" description="Helical" evidence="2">
    <location>
        <begin position="202"/>
        <end position="231"/>
    </location>
</feature>